<dbReference type="Proteomes" id="UP000215374">
    <property type="component" value="Chromosome 1"/>
</dbReference>
<dbReference type="PROSITE" id="PS00473">
    <property type="entry name" value="GNRH"/>
    <property type="match status" value="1"/>
</dbReference>
<dbReference type="Pfam" id="PF11298">
    <property type="entry name" value="DUF3099"/>
    <property type="match status" value="1"/>
</dbReference>
<accession>A0A239ZU69</accession>
<dbReference type="InterPro" id="IPR002012">
    <property type="entry name" value="GnRH"/>
</dbReference>
<keyword evidence="4" id="KW-1133">Transmembrane helix</keyword>
<feature type="compositionally biased region" description="Basic and acidic residues" evidence="3">
    <location>
        <begin position="16"/>
        <end position="31"/>
    </location>
</feature>
<evidence type="ECO:0000313" key="5">
    <source>
        <dbReference type="EMBL" id="SNV74313.1"/>
    </source>
</evidence>
<evidence type="ECO:0000256" key="3">
    <source>
        <dbReference type="SAM" id="MobiDB-lite"/>
    </source>
</evidence>
<dbReference type="EMBL" id="LT906467">
    <property type="protein sequence ID" value="SNV74313.1"/>
    <property type="molecule type" value="Genomic_DNA"/>
</dbReference>
<keyword evidence="4" id="KW-0812">Transmembrane</keyword>
<proteinExistence type="predicted"/>
<dbReference type="OrthoDB" id="5188998at2"/>
<dbReference type="GO" id="GO:0005179">
    <property type="term" value="F:hormone activity"/>
    <property type="evidence" value="ECO:0007669"/>
    <property type="project" value="InterPro"/>
</dbReference>
<feature type="compositionally biased region" description="Basic residues" evidence="3">
    <location>
        <begin position="32"/>
        <end position="42"/>
    </location>
</feature>
<feature type="transmembrane region" description="Helical" evidence="4">
    <location>
        <begin position="86"/>
        <end position="107"/>
    </location>
</feature>
<feature type="region of interest" description="Disordered" evidence="3">
    <location>
        <begin position="1"/>
        <end position="59"/>
    </location>
</feature>
<dbReference type="InterPro" id="IPR021449">
    <property type="entry name" value="DUF3099"/>
</dbReference>
<sequence length="170" mass="18992">MSGSQHYSHDASPGESDPHVIDAPLDHDPAPQKRRFRRRSRRALITDATRTPEQNRQSREKQYLILQGLRLPLIALSIGAAVAGHWWWAAAIFGITLPLPWVSVMIANGQGEVREKRERNVYKPAVAREQARQAALAEQARAQLGQGTAQMRELGPTIIDADTEDSDEKE</sequence>
<keyword evidence="2" id="KW-0964">Secreted</keyword>
<evidence type="ECO:0000256" key="2">
    <source>
        <dbReference type="ARBA" id="ARBA00022525"/>
    </source>
</evidence>
<dbReference type="AlphaFoldDB" id="A0A239ZU69"/>
<evidence type="ECO:0000256" key="4">
    <source>
        <dbReference type="SAM" id="Phobius"/>
    </source>
</evidence>
<evidence type="ECO:0000256" key="1">
    <source>
        <dbReference type="ARBA" id="ARBA00004613"/>
    </source>
</evidence>
<evidence type="ECO:0000313" key="6">
    <source>
        <dbReference type="Proteomes" id="UP000215374"/>
    </source>
</evidence>
<dbReference type="RefSeq" id="WP_084674299.1">
    <property type="nucleotide sequence ID" value="NZ_CP009211.1"/>
</dbReference>
<name>A0A239ZU69_9CORY</name>
<dbReference type="GO" id="GO:0005576">
    <property type="term" value="C:extracellular region"/>
    <property type="evidence" value="ECO:0007669"/>
    <property type="project" value="UniProtKB-SubCell"/>
</dbReference>
<protein>
    <submittedName>
        <fullName evidence="5">Hypothetical membrane protein</fullName>
    </submittedName>
</protein>
<comment type="subcellular location">
    <subcellularLocation>
        <location evidence="1">Secreted</location>
    </subcellularLocation>
</comment>
<reference evidence="5 6" key="1">
    <citation type="submission" date="2017-06" db="EMBL/GenBank/DDBJ databases">
        <authorList>
            <consortium name="Pathogen Informatics"/>
        </authorList>
    </citation>
    <scope>NUCLEOTIDE SEQUENCE [LARGE SCALE GENOMIC DNA]</scope>
    <source>
        <strain evidence="5 6">NCTC13015</strain>
    </source>
</reference>
<gene>
    <name evidence="5" type="ORF">SAMEA4535761_01500</name>
</gene>
<keyword evidence="4" id="KW-0472">Membrane</keyword>
<feature type="transmembrane region" description="Helical" evidence="4">
    <location>
        <begin position="63"/>
        <end position="80"/>
    </location>
</feature>
<organism evidence="5 6">
    <name type="scientific">Corynebacterium imitans</name>
    <dbReference type="NCBI Taxonomy" id="156978"/>
    <lineage>
        <taxon>Bacteria</taxon>
        <taxon>Bacillati</taxon>
        <taxon>Actinomycetota</taxon>
        <taxon>Actinomycetes</taxon>
        <taxon>Mycobacteriales</taxon>
        <taxon>Corynebacteriaceae</taxon>
        <taxon>Corynebacterium</taxon>
    </lineage>
</organism>